<comment type="caution">
    <text evidence="1">The sequence shown here is derived from an EMBL/GenBank/DDBJ whole genome shotgun (WGS) entry which is preliminary data.</text>
</comment>
<dbReference type="Proteomes" id="UP000484885">
    <property type="component" value="Unassembled WGS sequence"/>
</dbReference>
<organism evidence="1 2">
    <name type="scientific">Wenzhouxiangella limi</name>
    <dbReference type="NCBI Taxonomy" id="2707351"/>
    <lineage>
        <taxon>Bacteria</taxon>
        <taxon>Pseudomonadati</taxon>
        <taxon>Pseudomonadota</taxon>
        <taxon>Gammaproteobacteria</taxon>
        <taxon>Chromatiales</taxon>
        <taxon>Wenzhouxiangellaceae</taxon>
        <taxon>Wenzhouxiangella</taxon>
    </lineage>
</organism>
<name>A0A845UVY1_9GAMM</name>
<keyword evidence="2" id="KW-1185">Reference proteome</keyword>
<sequence length="112" mass="12904">MLIRYRMKVSGYSRQQMTGLIGQYCPNGRLQRQHRTVMDFAGRYMVEDFRLPAAMDERHETPCGPEGLNRIVKIVKNRASGFRHLDAFSDMIYLSVGDLDLPGPIPARFRTL</sequence>
<gene>
    <name evidence="1" type="ORF">G3I74_01490</name>
</gene>
<evidence type="ECO:0000313" key="2">
    <source>
        <dbReference type="Proteomes" id="UP000484885"/>
    </source>
</evidence>
<evidence type="ECO:0000313" key="1">
    <source>
        <dbReference type="EMBL" id="NDY94402.1"/>
    </source>
</evidence>
<reference evidence="1 2" key="1">
    <citation type="submission" date="2020-02" db="EMBL/GenBank/DDBJ databases">
        <authorList>
            <person name="Zhang X.-Y."/>
        </authorList>
    </citation>
    <scope>NUCLEOTIDE SEQUENCE [LARGE SCALE GENOMIC DNA]</scope>
    <source>
        <strain evidence="1 2">C33</strain>
    </source>
</reference>
<accession>A0A845UVY1</accession>
<proteinExistence type="predicted"/>
<protein>
    <submittedName>
        <fullName evidence="1">Uncharacterized protein</fullName>
    </submittedName>
</protein>
<dbReference type="EMBL" id="JAAGSC010000030">
    <property type="protein sequence ID" value="NDY94402.1"/>
    <property type="molecule type" value="Genomic_DNA"/>
</dbReference>
<dbReference type="AlphaFoldDB" id="A0A845UVY1"/>